<dbReference type="Proteomes" id="UP000036681">
    <property type="component" value="Unplaced"/>
</dbReference>
<accession>A0A0M3HTT9</accession>
<organism evidence="1 2">
    <name type="scientific">Ascaris lumbricoides</name>
    <name type="common">Giant roundworm</name>
    <dbReference type="NCBI Taxonomy" id="6252"/>
    <lineage>
        <taxon>Eukaryota</taxon>
        <taxon>Metazoa</taxon>
        <taxon>Ecdysozoa</taxon>
        <taxon>Nematoda</taxon>
        <taxon>Chromadorea</taxon>
        <taxon>Rhabditida</taxon>
        <taxon>Spirurina</taxon>
        <taxon>Ascaridomorpha</taxon>
        <taxon>Ascaridoidea</taxon>
        <taxon>Ascarididae</taxon>
        <taxon>Ascaris</taxon>
    </lineage>
</organism>
<protein>
    <submittedName>
        <fullName evidence="2">MIB/HERC2 domain-containing protein</fullName>
    </submittedName>
</protein>
<dbReference type="WBParaSite" id="ALUE_0000611601-mRNA-1">
    <property type="protein sequence ID" value="ALUE_0000611601-mRNA-1"/>
    <property type="gene ID" value="ALUE_0000611601"/>
</dbReference>
<sequence length="81" mass="9232">MALEGEPPQQYYWVSGGGEKGPWYREGIIIWRDTGIYWAHLTSVALTMRAPDPAKTWHDTQIVLTAVLPSRMDVCELNLNE</sequence>
<evidence type="ECO:0000313" key="1">
    <source>
        <dbReference type="Proteomes" id="UP000036681"/>
    </source>
</evidence>
<name>A0A0M3HTT9_ASCLU</name>
<dbReference type="AlphaFoldDB" id="A0A0M3HTT9"/>
<keyword evidence="1" id="KW-1185">Reference proteome</keyword>
<reference evidence="2" key="1">
    <citation type="submission" date="2017-02" db="UniProtKB">
        <authorList>
            <consortium name="WormBaseParasite"/>
        </authorList>
    </citation>
    <scope>IDENTIFICATION</scope>
</reference>
<evidence type="ECO:0000313" key="2">
    <source>
        <dbReference type="WBParaSite" id="ALUE_0000611601-mRNA-1"/>
    </source>
</evidence>
<proteinExistence type="predicted"/>